<accession>A0A067LUL6</accession>
<dbReference type="Proteomes" id="UP000027195">
    <property type="component" value="Unassembled WGS sequence"/>
</dbReference>
<keyword evidence="2" id="KW-0472">Membrane</keyword>
<gene>
    <name evidence="3" type="ORF">BOTBODRAFT_279673</name>
</gene>
<feature type="region of interest" description="Disordered" evidence="1">
    <location>
        <begin position="1"/>
        <end position="29"/>
    </location>
</feature>
<name>A0A067LUL6_BOTB1</name>
<dbReference type="HOGENOM" id="CLU_796907_0_0_1"/>
<feature type="compositionally biased region" description="Polar residues" evidence="1">
    <location>
        <begin position="230"/>
        <end position="240"/>
    </location>
</feature>
<evidence type="ECO:0000313" key="4">
    <source>
        <dbReference type="Proteomes" id="UP000027195"/>
    </source>
</evidence>
<dbReference type="AlphaFoldDB" id="A0A067LUL6"/>
<feature type="region of interest" description="Disordered" evidence="1">
    <location>
        <begin position="202"/>
        <end position="250"/>
    </location>
</feature>
<feature type="transmembrane region" description="Helical" evidence="2">
    <location>
        <begin position="297"/>
        <end position="319"/>
    </location>
</feature>
<organism evidence="3 4">
    <name type="scientific">Botryobasidium botryosum (strain FD-172 SS1)</name>
    <dbReference type="NCBI Taxonomy" id="930990"/>
    <lineage>
        <taxon>Eukaryota</taxon>
        <taxon>Fungi</taxon>
        <taxon>Dikarya</taxon>
        <taxon>Basidiomycota</taxon>
        <taxon>Agaricomycotina</taxon>
        <taxon>Agaricomycetes</taxon>
        <taxon>Cantharellales</taxon>
        <taxon>Botryobasidiaceae</taxon>
        <taxon>Botryobasidium</taxon>
    </lineage>
</organism>
<keyword evidence="4" id="KW-1185">Reference proteome</keyword>
<protein>
    <submittedName>
        <fullName evidence="3">Uncharacterized protein</fullName>
    </submittedName>
</protein>
<evidence type="ECO:0000256" key="2">
    <source>
        <dbReference type="SAM" id="Phobius"/>
    </source>
</evidence>
<keyword evidence="2" id="KW-1133">Transmembrane helix</keyword>
<feature type="compositionally biased region" description="Low complexity" evidence="1">
    <location>
        <begin position="206"/>
        <end position="223"/>
    </location>
</feature>
<evidence type="ECO:0000256" key="1">
    <source>
        <dbReference type="SAM" id="MobiDB-lite"/>
    </source>
</evidence>
<reference evidence="4" key="1">
    <citation type="journal article" date="2014" name="Proc. Natl. Acad. Sci. U.S.A.">
        <title>Extensive sampling of basidiomycete genomes demonstrates inadequacy of the white-rot/brown-rot paradigm for wood decay fungi.</title>
        <authorList>
            <person name="Riley R."/>
            <person name="Salamov A.A."/>
            <person name="Brown D.W."/>
            <person name="Nagy L.G."/>
            <person name="Floudas D."/>
            <person name="Held B.W."/>
            <person name="Levasseur A."/>
            <person name="Lombard V."/>
            <person name="Morin E."/>
            <person name="Otillar R."/>
            <person name="Lindquist E.A."/>
            <person name="Sun H."/>
            <person name="LaButti K.M."/>
            <person name="Schmutz J."/>
            <person name="Jabbour D."/>
            <person name="Luo H."/>
            <person name="Baker S.E."/>
            <person name="Pisabarro A.G."/>
            <person name="Walton J.D."/>
            <person name="Blanchette R.A."/>
            <person name="Henrissat B."/>
            <person name="Martin F."/>
            <person name="Cullen D."/>
            <person name="Hibbett D.S."/>
            <person name="Grigoriev I.V."/>
        </authorList>
    </citation>
    <scope>NUCLEOTIDE SEQUENCE [LARGE SCALE GENOMIC DNA]</scope>
    <source>
        <strain evidence="4">FD-172 SS1</strain>
    </source>
</reference>
<evidence type="ECO:0000313" key="3">
    <source>
        <dbReference type="EMBL" id="KDQ05935.1"/>
    </source>
</evidence>
<sequence length="348" mass="38514">MERTVAKERQRARRRRAMTTMRQGEGDGEQYYVIARTREDDGERKKRRGAKTITTMGDPTTSGGVVTAHACLRSTTTVPPPLILSASDHGSAYPLPPPPIAIQCSLRCPAQRLSSHAPTLSSSFAWRHAASKAARSWSITWHSGRLYWRPSQVASPSPLGPRIICTLYSLTLYELYTSFDPPPPVLLPLILKVLTTSRGPSIIACPSGRPSSSTPRPAPGSRSPAHRSRFSWSVSPTQPGSRRPTYFSQSSAASPLSCSYLLWLIAGRTHGPSRPNSPRRNQWLWRSLLYCAQLRRLALVGPLYVTAGVVSFLFLFPWCPAMLARYEHSPLVGRVLMYDISALVLPLR</sequence>
<keyword evidence="2" id="KW-0812">Transmembrane</keyword>
<dbReference type="InParanoid" id="A0A067LUL6"/>
<dbReference type="EMBL" id="KL198170">
    <property type="protein sequence ID" value="KDQ05935.1"/>
    <property type="molecule type" value="Genomic_DNA"/>
</dbReference>
<proteinExistence type="predicted"/>